<evidence type="ECO:0000313" key="5">
    <source>
        <dbReference type="EMBL" id="HJB74777.1"/>
    </source>
</evidence>
<feature type="compositionally biased region" description="Basic and acidic residues" evidence="2">
    <location>
        <begin position="48"/>
        <end position="74"/>
    </location>
</feature>
<dbReference type="AlphaFoldDB" id="A0A9D2MHL2"/>
<comment type="similarity">
    <text evidence="1">Belongs to the LytR/CpsA/Psr (LCP) family.</text>
</comment>
<keyword evidence="3" id="KW-0812">Transmembrane</keyword>
<name>A0A9D2MHL2_9FIRM</name>
<feature type="transmembrane region" description="Helical" evidence="3">
    <location>
        <begin position="204"/>
        <end position="227"/>
    </location>
</feature>
<protein>
    <submittedName>
        <fullName evidence="5">LCP family protein</fullName>
    </submittedName>
</protein>
<dbReference type="NCBIfam" id="TIGR00350">
    <property type="entry name" value="lytR_cpsA_psr"/>
    <property type="match status" value="1"/>
</dbReference>
<reference evidence="5" key="2">
    <citation type="submission" date="2021-04" db="EMBL/GenBank/DDBJ databases">
        <authorList>
            <person name="Gilroy R."/>
        </authorList>
    </citation>
    <scope>NUCLEOTIDE SEQUENCE</scope>
    <source>
        <strain evidence="5">CHK188-16595</strain>
    </source>
</reference>
<keyword evidence="3" id="KW-0472">Membrane</keyword>
<evidence type="ECO:0000256" key="2">
    <source>
        <dbReference type="SAM" id="MobiDB-lite"/>
    </source>
</evidence>
<accession>A0A9D2MHL2</accession>
<dbReference type="PANTHER" id="PTHR33392:SF6">
    <property type="entry name" value="POLYISOPRENYL-TEICHOIC ACID--PEPTIDOGLYCAN TEICHOIC ACID TRANSFERASE TAGU"/>
    <property type="match status" value="1"/>
</dbReference>
<dbReference type="EMBL" id="DWXN01000008">
    <property type="protein sequence ID" value="HJB74777.1"/>
    <property type="molecule type" value="Genomic_DNA"/>
</dbReference>
<evidence type="ECO:0000256" key="1">
    <source>
        <dbReference type="ARBA" id="ARBA00006068"/>
    </source>
</evidence>
<feature type="domain" description="Cell envelope-related transcriptional attenuator" evidence="4">
    <location>
        <begin position="309"/>
        <end position="467"/>
    </location>
</feature>
<keyword evidence="3" id="KW-1133">Transmembrane helix</keyword>
<sequence length="578" mass="64178">MSDSSFDVDEILKEVRKRREENEARIKAQGAPAAKAAESKTAPQINGADHEEPAKKTQNEIHSPSKQEKSETADLNKTNVKKTEQQSAAEHAKTQSGGQNKRAAEEKETLSAEKAQKKAPAETGGAKQENTIAAPVVHTGTAREKAEIKQENGVSQDPPENAPVTHYDVDENGNVNIMNYAEVPQTAQKKGKKAKKKASKLTKILRAVIIILLVLIIGGGAGIYLYINNILNAATDTPEKTETIDEWSGMSVLKENFSPIYEDADVYSYRDMIKTWYYNGTPVSSTHVLNVLLIGEDTRDENITDEETRADSAIIASVNIDTQQITLTSILRDSYCYYEVTEGDEDSGRYGKINEAMMYGGIDCYIRAVENNFKINIDNYVIVNFDSFQSIIDTLGGITVEMTEAEIDEINNHQSRYGNVTIDAKPGLVDLNGEQALAYCRIRKIDSDNARADRQKTVLLQIFEKMKGASTVKSVEVVNSLLPYVKMGFEKAEVLDIGSYAIRHGWLNYTTYTQTVPENATDENGEVITTCRGGTFYGAWCWKVDFPLTAQMLQQSIYGKTNITLAEDRPDFDELPLR</sequence>
<dbReference type="Gene3D" id="3.40.630.190">
    <property type="entry name" value="LCP protein"/>
    <property type="match status" value="1"/>
</dbReference>
<dbReference type="Pfam" id="PF03816">
    <property type="entry name" value="LytR_cpsA_psr"/>
    <property type="match status" value="1"/>
</dbReference>
<organism evidence="5 6">
    <name type="scientific">Candidatus Eubacterium faecale</name>
    <dbReference type="NCBI Taxonomy" id="2838568"/>
    <lineage>
        <taxon>Bacteria</taxon>
        <taxon>Bacillati</taxon>
        <taxon>Bacillota</taxon>
        <taxon>Clostridia</taxon>
        <taxon>Eubacteriales</taxon>
        <taxon>Eubacteriaceae</taxon>
        <taxon>Eubacterium</taxon>
    </lineage>
</organism>
<comment type="caution">
    <text evidence="5">The sequence shown here is derived from an EMBL/GenBank/DDBJ whole genome shotgun (WGS) entry which is preliminary data.</text>
</comment>
<reference evidence="5" key="1">
    <citation type="journal article" date="2021" name="PeerJ">
        <title>Extensive microbial diversity within the chicken gut microbiome revealed by metagenomics and culture.</title>
        <authorList>
            <person name="Gilroy R."/>
            <person name="Ravi A."/>
            <person name="Getino M."/>
            <person name="Pursley I."/>
            <person name="Horton D.L."/>
            <person name="Alikhan N.F."/>
            <person name="Baker D."/>
            <person name="Gharbi K."/>
            <person name="Hall N."/>
            <person name="Watson M."/>
            <person name="Adriaenssens E.M."/>
            <person name="Foster-Nyarko E."/>
            <person name="Jarju S."/>
            <person name="Secka A."/>
            <person name="Antonio M."/>
            <person name="Oren A."/>
            <person name="Chaudhuri R.R."/>
            <person name="La Ragione R."/>
            <person name="Hildebrand F."/>
            <person name="Pallen M.J."/>
        </authorList>
    </citation>
    <scope>NUCLEOTIDE SEQUENCE</scope>
    <source>
        <strain evidence="5">CHK188-16595</strain>
    </source>
</reference>
<dbReference type="PANTHER" id="PTHR33392">
    <property type="entry name" value="POLYISOPRENYL-TEICHOIC ACID--PEPTIDOGLYCAN TEICHOIC ACID TRANSFERASE TAGU"/>
    <property type="match status" value="1"/>
</dbReference>
<evidence type="ECO:0000259" key="4">
    <source>
        <dbReference type="Pfam" id="PF03816"/>
    </source>
</evidence>
<evidence type="ECO:0000313" key="6">
    <source>
        <dbReference type="Proteomes" id="UP000823877"/>
    </source>
</evidence>
<evidence type="ECO:0000256" key="3">
    <source>
        <dbReference type="SAM" id="Phobius"/>
    </source>
</evidence>
<gene>
    <name evidence="5" type="ORF">IAA37_03790</name>
</gene>
<proteinExistence type="inferred from homology"/>
<feature type="compositionally biased region" description="Basic and acidic residues" evidence="2">
    <location>
        <begin position="17"/>
        <end position="26"/>
    </location>
</feature>
<feature type="compositionally biased region" description="Low complexity" evidence="2">
    <location>
        <begin position="27"/>
        <end position="42"/>
    </location>
</feature>
<dbReference type="Proteomes" id="UP000823877">
    <property type="component" value="Unassembled WGS sequence"/>
</dbReference>
<dbReference type="InterPro" id="IPR050922">
    <property type="entry name" value="LytR/CpsA/Psr_CW_biosynth"/>
</dbReference>
<feature type="region of interest" description="Disordered" evidence="2">
    <location>
        <begin position="17"/>
        <end position="134"/>
    </location>
</feature>
<feature type="compositionally biased region" description="Basic and acidic residues" evidence="2">
    <location>
        <begin position="102"/>
        <end position="120"/>
    </location>
</feature>
<dbReference type="InterPro" id="IPR004474">
    <property type="entry name" value="LytR_CpsA_psr"/>
</dbReference>